<dbReference type="Proteomes" id="UP000186922">
    <property type="component" value="Unassembled WGS sequence"/>
</dbReference>
<feature type="region of interest" description="Disordered" evidence="4">
    <location>
        <begin position="199"/>
        <end position="268"/>
    </location>
</feature>
<accession>A0A1D1UK08</accession>
<feature type="compositionally biased region" description="Basic residues" evidence="4">
    <location>
        <begin position="1"/>
        <end position="10"/>
    </location>
</feature>
<dbReference type="CDD" id="cd23159">
    <property type="entry name" value="Prefoldin_URI1"/>
    <property type="match status" value="1"/>
</dbReference>
<feature type="region of interest" description="Disordered" evidence="4">
    <location>
        <begin position="1"/>
        <end position="21"/>
    </location>
</feature>
<keyword evidence="2" id="KW-0539">Nucleus</keyword>
<dbReference type="Gene3D" id="1.10.287.370">
    <property type="match status" value="1"/>
</dbReference>
<protein>
    <submittedName>
        <fullName evidence="5">Uncharacterized protein</fullName>
    </submittedName>
</protein>
<reference evidence="5 6" key="1">
    <citation type="journal article" date="2016" name="Nat. Commun.">
        <title>Extremotolerant tardigrade genome and improved radiotolerance of human cultured cells by tardigrade-unique protein.</title>
        <authorList>
            <person name="Hashimoto T."/>
            <person name="Horikawa D.D."/>
            <person name="Saito Y."/>
            <person name="Kuwahara H."/>
            <person name="Kozuka-Hata H."/>
            <person name="Shin-I T."/>
            <person name="Minakuchi Y."/>
            <person name="Ohishi K."/>
            <person name="Motoyama A."/>
            <person name="Aizu T."/>
            <person name="Enomoto A."/>
            <person name="Kondo K."/>
            <person name="Tanaka S."/>
            <person name="Hara Y."/>
            <person name="Koshikawa S."/>
            <person name="Sagara H."/>
            <person name="Miura T."/>
            <person name="Yokobori S."/>
            <person name="Miyagawa K."/>
            <person name="Suzuki Y."/>
            <person name="Kubo T."/>
            <person name="Oyama M."/>
            <person name="Kohara Y."/>
            <person name="Fujiyama A."/>
            <person name="Arakawa K."/>
            <person name="Katayama T."/>
            <person name="Toyoda A."/>
            <person name="Kunieda T."/>
        </authorList>
    </citation>
    <scope>NUCLEOTIDE SEQUENCE [LARGE SCALE GENOMIC DNA]</scope>
    <source>
        <strain evidence="5 6">YOKOZUNA-1</strain>
    </source>
</reference>
<comment type="similarity">
    <text evidence="3">Belongs to the RNA polymerase II subunit 5-mediating protein family.</text>
</comment>
<dbReference type="GO" id="GO:0000122">
    <property type="term" value="P:negative regulation of transcription by RNA polymerase II"/>
    <property type="evidence" value="ECO:0007669"/>
    <property type="project" value="TreeGrafter"/>
</dbReference>
<feature type="region of interest" description="Disordered" evidence="4">
    <location>
        <begin position="366"/>
        <end position="396"/>
    </location>
</feature>
<dbReference type="GO" id="GO:0003714">
    <property type="term" value="F:transcription corepressor activity"/>
    <property type="evidence" value="ECO:0007669"/>
    <property type="project" value="TreeGrafter"/>
</dbReference>
<dbReference type="PANTHER" id="PTHR15111:SF0">
    <property type="entry name" value="UNCONVENTIONAL PREFOLDIN RPB5 INTERACTOR 1"/>
    <property type="match status" value="1"/>
</dbReference>
<dbReference type="InterPro" id="IPR009053">
    <property type="entry name" value="Prefoldin"/>
</dbReference>
<dbReference type="EMBL" id="BDGG01000001">
    <property type="protein sequence ID" value="GAU90039.1"/>
    <property type="molecule type" value="Genomic_DNA"/>
</dbReference>
<dbReference type="OrthoDB" id="21413at2759"/>
<dbReference type="GO" id="GO:0019212">
    <property type="term" value="F:phosphatase inhibitor activity"/>
    <property type="evidence" value="ECO:0007669"/>
    <property type="project" value="TreeGrafter"/>
</dbReference>
<feature type="region of interest" description="Disordered" evidence="4">
    <location>
        <begin position="168"/>
        <end position="187"/>
    </location>
</feature>
<proteinExistence type="inferred from homology"/>
<dbReference type="AlphaFoldDB" id="A0A1D1UK08"/>
<sequence length="396" mass="44562">MSVPAAHRKSPSSSSSAKKVDFSKSSPEIQRFVYYQQVALEDCARRIGEQEVLKKTYLDLRARLSMIAEQTRYPSTVPLGPHALVHGELVHTNEILVLLGDGYFVERTAKQACEIADRRIIAVDGILRKLDEERKIVQNKLDMLSTMIRQQGIEEDIVEIRETVDQNATQEFSPGRTANVPKKFPTDHEIAQRLDQLEKEEMEEDEEATSPMHKSQSISDEMDDSAEPQLFLRPIPNLSDRPRRSSLPSATPGKAKKERKSVTFAPFEGAVPERERSINPMFKQALQKMLASGKFRTMDESSSEFEYDDPPPPRSFSSDNVPRLKKQGHIAMDSIEDSLDVVEPADPPPVTDTDVIIERNLADVSTDAVGESLLTSPTEDVSKTVSRFKANRQRDK</sequence>
<comment type="subcellular location">
    <subcellularLocation>
        <location evidence="1">Nucleus</location>
    </subcellularLocation>
</comment>
<dbReference type="Pfam" id="PF02996">
    <property type="entry name" value="Prefoldin"/>
    <property type="match status" value="1"/>
</dbReference>
<dbReference type="GO" id="GO:0003682">
    <property type="term" value="F:chromatin binding"/>
    <property type="evidence" value="ECO:0007669"/>
    <property type="project" value="TreeGrafter"/>
</dbReference>
<gene>
    <name evidence="5" type="primary">RvY_02517-1</name>
    <name evidence="5" type="synonym">RvY_02517.1</name>
    <name evidence="5" type="ORF">RvY_02517</name>
</gene>
<dbReference type="PANTHER" id="PTHR15111">
    <property type="entry name" value="RNA POLYMERASE II SUBUNIT 5-MEDIATING PROTEIN NNX3"/>
    <property type="match status" value="1"/>
</dbReference>
<dbReference type="GO" id="GO:0005634">
    <property type="term" value="C:nucleus"/>
    <property type="evidence" value="ECO:0007669"/>
    <property type="project" value="UniProtKB-SubCell"/>
</dbReference>
<organism evidence="5 6">
    <name type="scientific">Ramazzottius varieornatus</name>
    <name type="common">Water bear</name>
    <name type="synonym">Tardigrade</name>
    <dbReference type="NCBI Taxonomy" id="947166"/>
    <lineage>
        <taxon>Eukaryota</taxon>
        <taxon>Metazoa</taxon>
        <taxon>Ecdysozoa</taxon>
        <taxon>Tardigrada</taxon>
        <taxon>Eutardigrada</taxon>
        <taxon>Parachela</taxon>
        <taxon>Hypsibioidea</taxon>
        <taxon>Ramazzottiidae</taxon>
        <taxon>Ramazzottius</taxon>
    </lineage>
</organism>
<dbReference type="InterPro" id="IPR052255">
    <property type="entry name" value="RNA_pol_II_subunit5-mediator"/>
</dbReference>
<evidence type="ECO:0000256" key="2">
    <source>
        <dbReference type="ARBA" id="ARBA00023242"/>
    </source>
</evidence>
<evidence type="ECO:0000313" key="5">
    <source>
        <dbReference type="EMBL" id="GAU90039.1"/>
    </source>
</evidence>
<keyword evidence="6" id="KW-1185">Reference proteome</keyword>
<feature type="compositionally biased region" description="Polar residues" evidence="4">
    <location>
        <begin position="373"/>
        <end position="385"/>
    </location>
</feature>
<comment type="caution">
    <text evidence="5">The sequence shown here is derived from an EMBL/GenBank/DDBJ whole genome shotgun (WGS) entry which is preliminary data.</text>
</comment>
<dbReference type="SUPFAM" id="SSF46579">
    <property type="entry name" value="Prefoldin"/>
    <property type="match status" value="1"/>
</dbReference>
<evidence type="ECO:0000313" key="6">
    <source>
        <dbReference type="Proteomes" id="UP000186922"/>
    </source>
</evidence>
<dbReference type="STRING" id="947166.A0A1D1UK08"/>
<evidence type="ECO:0000256" key="4">
    <source>
        <dbReference type="SAM" id="MobiDB-lite"/>
    </source>
</evidence>
<feature type="region of interest" description="Disordered" evidence="4">
    <location>
        <begin position="294"/>
        <end position="322"/>
    </location>
</feature>
<dbReference type="InterPro" id="IPR004127">
    <property type="entry name" value="Prefoldin_subunit_alpha"/>
</dbReference>
<name>A0A1D1UK08_RAMVA</name>
<evidence type="ECO:0000256" key="3">
    <source>
        <dbReference type="ARBA" id="ARBA00038295"/>
    </source>
</evidence>
<evidence type="ECO:0000256" key="1">
    <source>
        <dbReference type="ARBA" id="ARBA00004123"/>
    </source>
</evidence>